<evidence type="ECO:0000313" key="1">
    <source>
        <dbReference type="EMBL" id="MFE8700083.1"/>
    </source>
</evidence>
<dbReference type="EMBL" id="JBIACK010000001">
    <property type="protein sequence ID" value="MFE8700083.1"/>
    <property type="molecule type" value="Genomic_DNA"/>
</dbReference>
<reference evidence="1 2" key="1">
    <citation type="submission" date="2024-08" db="EMBL/GenBank/DDBJ databases">
        <title>Two novel Cytobacillus novel species.</title>
        <authorList>
            <person name="Liu G."/>
        </authorList>
    </citation>
    <scope>NUCLEOTIDE SEQUENCE [LARGE SCALE GENOMIC DNA]</scope>
    <source>
        <strain evidence="1 2">FJAT-54145</strain>
    </source>
</reference>
<organism evidence="1 2">
    <name type="scientific">Cytobacillus spartinae</name>
    <dbReference type="NCBI Taxonomy" id="3299023"/>
    <lineage>
        <taxon>Bacteria</taxon>
        <taxon>Bacillati</taxon>
        <taxon>Bacillota</taxon>
        <taxon>Bacilli</taxon>
        <taxon>Bacillales</taxon>
        <taxon>Bacillaceae</taxon>
        <taxon>Cytobacillus</taxon>
    </lineage>
</organism>
<keyword evidence="2" id="KW-1185">Reference proteome</keyword>
<dbReference type="RefSeq" id="WP_389359061.1">
    <property type="nucleotide sequence ID" value="NZ_JBIACK010000001.1"/>
</dbReference>
<sequence>MIPNINFALEKLSPESDFLRTIVAHEFGHVAHNILSNRARMNWKELQWTNPLIWLYQEGVATHFSRRTVKDLHPSIYFSFNEEGKQWLAFSEENIQLMKTEFIKDLESEHPQEIFKEWFSINGGQRFGYNRLAYFIGDHLFQKLVHHLGEEEAIIAWKEDDFLERARNFLDT</sequence>
<evidence type="ECO:0008006" key="3">
    <source>
        <dbReference type="Google" id="ProtNLM"/>
    </source>
</evidence>
<dbReference type="Proteomes" id="UP001601059">
    <property type="component" value="Unassembled WGS sequence"/>
</dbReference>
<evidence type="ECO:0000313" key="2">
    <source>
        <dbReference type="Proteomes" id="UP001601059"/>
    </source>
</evidence>
<accession>A0ABW6KAY2</accession>
<gene>
    <name evidence="1" type="ORF">ACFYKX_05525</name>
</gene>
<dbReference type="Gene3D" id="1.10.390.10">
    <property type="entry name" value="Neutral Protease Domain 2"/>
    <property type="match status" value="1"/>
</dbReference>
<dbReference type="InterPro" id="IPR027268">
    <property type="entry name" value="Peptidase_M4/M1_CTD_sf"/>
</dbReference>
<comment type="caution">
    <text evidence="1">The sequence shown here is derived from an EMBL/GenBank/DDBJ whole genome shotgun (WGS) entry which is preliminary data.</text>
</comment>
<proteinExistence type="predicted"/>
<protein>
    <recommendedName>
        <fullName evidence="3">Peptidase M48 domain-containing protein</fullName>
    </recommendedName>
</protein>
<name>A0ABW6KAY2_9BACI</name>